<dbReference type="EMBL" id="CP058610">
    <property type="protein sequence ID" value="QLG74532.1"/>
    <property type="molecule type" value="Genomic_DNA"/>
</dbReference>
<organism evidence="2 3">
    <name type="scientific">Zygotorulaspora mrakii</name>
    <name type="common">Zygosaccharomyces mrakii</name>
    <dbReference type="NCBI Taxonomy" id="42260"/>
    <lineage>
        <taxon>Eukaryota</taxon>
        <taxon>Fungi</taxon>
        <taxon>Dikarya</taxon>
        <taxon>Ascomycota</taxon>
        <taxon>Saccharomycotina</taxon>
        <taxon>Saccharomycetes</taxon>
        <taxon>Saccharomycetales</taxon>
        <taxon>Saccharomycetaceae</taxon>
        <taxon>Zygotorulaspora</taxon>
    </lineage>
</organism>
<feature type="compositionally biased region" description="Polar residues" evidence="1">
    <location>
        <begin position="1"/>
        <end position="13"/>
    </location>
</feature>
<sequence>MRQQSGRNISNVTTERKSSDNALFQLPSLPTWRTPRIKTQQDHTGDLSTSQHYKNSFTTPLRKPSSLLLYHSQQIEPLPEDNRAVTNAGSARLEYADLPERVSQNSDTEYDYSCLSDKPLLCQSKADCYLHSERAAHCLVFHKDGHPKGIDSHCRPDLNITCGEMDKPTTGDEDYSDSILLHVPGCTKQDMDFLLKRDYMSQRPNIRRIDEILNHEANALSRFWNDSELTKTLDRNHLHEQYLILQQERKELDLVKASLQPDTAKILKNKWSKLHCD</sequence>
<dbReference type="OrthoDB" id="4061647at2759"/>
<dbReference type="Pfam" id="PF12856">
    <property type="entry name" value="ANAPC9"/>
    <property type="match status" value="1"/>
</dbReference>
<dbReference type="KEGG" id="zmk:HG535_0G04150"/>
<dbReference type="Proteomes" id="UP000509704">
    <property type="component" value="Chromosome 7"/>
</dbReference>
<dbReference type="GO" id="GO:0005680">
    <property type="term" value="C:anaphase-promoting complex"/>
    <property type="evidence" value="ECO:0007669"/>
    <property type="project" value="InterPro"/>
</dbReference>
<dbReference type="RefSeq" id="XP_037146257.1">
    <property type="nucleotide sequence ID" value="XM_037290362.1"/>
</dbReference>
<dbReference type="AlphaFoldDB" id="A0A7H9B9Y7"/>
<proteinExistence type="predicted"/>
<protein>
    <submittedName>
        <fullName evidence="2">Uncharacterized protein</fullName>
    </submittedName>
</protein>
<name>A0A7H9B9Y7_ZYGMR</name>
<dbReference type="GeneID" id="59238315"/>
<dbReference type="InterPro" id="IPR024274">
    <property type="entry name" value="APC9"/>
</dbReference>
<reference evidence="2 3" key="1">
    <citation type="submission" date="2020-07" db="EMBL/GenBank/DDBJ databases">
        <title>The yeast mating-type switching endonuclease HO is a domesticated member of an unorthodox homing genetic element family.</title>
        <authorList>
            <person name="Coughlan A.Y."/>
            <person name="Lombardi L."/>
            <person name="Braun-Galleani S."/>
            <person name="Martos A.R."/>
            <person name="Galeote V."/>
            <person name="Bigey F."/>
            <person name="Dequin S."/>
            <person name="Byrne K.P."/>
            <person name="Wolfe K.H."/>
        </authorList>
    </citation>
    <scope>NUCLEOTIDE SEQUENCE [LARGE SCALE GENOMIC DNA]</scope>
    <source>
        <strain evidence="2 3">NRRL Y-6702</strain>
    </source>
</reference>
<evidence type="ECO:0000313" key="2">
    <source>
        <dbReference type="EMBL" id="QLG74532.1"/>
    </source>
</evidence>
<accession>A0A7H9B9Y7</accession>
<feature type="region of interest" description="Disordered" evidence="1">
    <location>
        <begin position="1"/>
        <end position="24"/>
    </location>
</feature>
<keyword evidence="3" id="KW-1185">Reference proteome</keyword>
<gene>
    <name evidence="2" type="ORF">HG535_0G04150</name>
</gene>
<evidence type="ECO:0000313" key="3">
    <source>
        <dbReference type="Proteomes" id="UP000509704"/>
    </source>
</evidence>
<evidence type="ECO:0000256" key="1">
    <source>
        <dbReference type="SAM" id="MobiDB-lite"/>
    </source>
</evidence>